<accession>A0ABS4KJ99</accession>
<reference evidence="1 2" key="1">
    <citation type="submission" date="2021-03" db="EMBL/GenBank/DDBJ databases">
        <title>Genomic Encyclopedia of Type Strains, Phase IV (KMG-IV): sequencing the most valuable type-strain genomes for metagenomic binning, comparative biology and taxonomic classification.</title>
        <authorList>
            <person name="Goeker M."/>
        </authorList>
    </citation>
    <scope>NUCLEOTIDE SEQUENCE [LARGE SCALE GENOMIC DNA]</scope>
    <source>
        <strain evidence="1 2">DSM 27512</strain>
    </source>
</reference>
<keyword evidence="2" id="KW-1185">Reference proteome</keyword>
<evidence type="ECO:0000313" key="2">
    <source>
        <dbReference type="Proteomes" id="UP001314903"/>
    </source>
</evidence>
<dbReference type="EMBL" id="JAGGLI010000011">
    <property type="protein sequence ID" value="MBP2027405.1"/>
    <property type="molecule type" value="Genomic_DNA"/>
</dbReference>
<evidence type="ECO:0000313" key="1">
    <source>
        <dbReference type="EMBL" id="MBP2027405.1"/>
    </source>
</evidence>
<organism evidence="1 2">
    <name type="scientific">Acetoanaerobium pronyense</name>
    <dbReference type="NCBI Taxonomy" id="1482736"/>
    <lineage>
        <taxon>Bacteria</taxon>
        <taxon>Bacillati</taxon>
        <taxon>Bacillota</taxon>
        <taxon>Clostridia</taxon>
        <taxon>Peptostreptococcales</taxon>
        <taxon>Filifactoraceae</taxon>
        <taxon>Acetoanaerobium</taxon>
    </lineage>
</organism>
<comment type="caution">
    <text evidence="1">The sequence shown here is derived from an EMBL/GenBank/DDBJ whole genome shotgun (WGS) entry which is preliminary data.</text>
</comment>
<dbReference type="Proteomes" id="UP001314903">
    <property type="component" value="Unassembled WGS sequence"/>
</dbReference>
<gene>
    <name evidence="1" type="ORF">J2Z35_001199</name>
</gene>
<name>A0ABS4KJ99_9FIRM</name>
<proteinExistence type="predicted"/>
<dbReference type="NCBIfam" id="TIGR01560">
    <property type="entry name" value="put_DNA_pack"/>
    <property type="match status" value="1"/>
</dbReference>
<dbReference type="InterPro" id="IPR021146">
    <property type="entry name" value="Phage_gp6-like_head-tail"/>
</dbReference>
<dbReference type="Gene3D" id="1.10.3230.30">
    <property type="entry name" value="Phage gp6-like head-tail connector protein"/>
    <property type="match status" value="1"/>
</dbReference>
<dbReference type="Pfam" id="PF05135">
    <property type="entry name" value="Phage_connect_1"/>
    <property type="match status" value="1"/>
</dbReference>
<dbReference type="RefSeq" id="WP_209660466.1">
    <property type="nucleotide sequence ID" value="NZ_JAGGLI010000011.1"/>
</dbReference>
<sequence>MILTLQETKEYLRLEDEYTHEDNLLNGFIAAADEYLKTGVGTEIYNKIVLTENEEYVNKGKLQQAKIYCLALITEWYDSRKFTANTTEGTSLVLQILATQLKYGWES</sequence>
<protein>
    <submittedName>
        <fullName evidence="1">Phage protein (Predicted DNA packaging)</fullName>
    </submittedName>
</protein>
<dbReference type="InterPro" id="IPR006450">
    <property type="entry name" value="Phage_HK97_gp6-like"/>
</dbReference>
<dbReference type="CDD" id="cd08054">
    <property type="entry name" value="gp6"/>
    <property type="match status" value="1"/>
</dbReference>